<evidence type="ECO:0000256" key="1">
    <source>
        <dbReference type="ARBA" id="ARBA00008455"/>
    </source>
</evidence>
<dbReference type="PANTHER" id="PTHR12411">
    <property type="entry name" value="CYSTEINE PROTEASE FAMILY C1-RELATED"/>
    <property type="match status" value="1"/>
</dbReference>
<dbReference type="Gene3D" id="3.90.70.10">
    <property type="entry name" value="Cysteine proteinases"/>
    <property type="match status" value="1"/>
</dbReference>
<keyword evidence="3" id="KW-0964">Secreted</keyword>
<dbReference type="InterPro" id="IPR025660">
    <property type="entry name" value="Pept_his_AS"/>
</dbReference>
<keyword evidence="7" id="KW-0812">Transmembrane</keyword>
<keyword evidence="4 8" id="KW-0732">Signal</keyword>
<protein>
    <recommendedName>
        <fullName evidence="9">Gram-positive cocci surface proteins LPxTG domain-containing protein</fullName>
    </recommendedName>
</protein>
<evidence type="ECO:0000259" key="9">
    <source>
        <dbReference type="PROSITE" id="PS50847"/>
    </source>
</evidence>
<evidence type="ECO:0000256" key="8">
    <source>
        <dbReference type="SAM" id="SignalP"/>
    </source>
</evidence>
<sequence>MAATKPKGPAFLRVALSLLLAWSLASFPGVTPAWADEREGAGLAAAQTAAAANEDAVAVLRTAAAAGEDPNLALARYAQQLSDDNAVGAPLANAMTPTRYYLTNLGQVTSVKFQNPWGSCWAFAAIAALESSVLKAQGVSADDGVFWSDSGSVEPQITGLTNAVDYSEHALAWFAHERQTEALAGAQAGEGMIRQKTTLGTQMAGAAPWNAETEFTSGLSMAAEGDVPYTYLTASGEPYVPDAQKGDLPWWNMVPNPDGSTPEEPIAGSADARLQDWSVDASLRALAEVEVTGSMALPSPVKTSTTVEGGVSKTEYLGYDEAATEAIKQALMDVGGVSITFMADQSKPGSGSIVQGGSGEHFSYDNWCQYNGVDLGSDHGVTIVGWDDDYPAANFTGTASGQPEGDGAWLVKNSWGSDAFFDALGYPDDKKNWGLEDADGNHSGFFWLSYYDHSISSPYAYEVSPNGGYQHRYQHDYLGIAGSPMQTVAPGDDVRFANVFTAQGDELLRAVSARTFSPGETAEVWVYVLNADAQHPTDGTLAAPAQSAAFEHVGYHEIVLDRPVQLAAGQRFAVVERVRGVTADGSPGGYLNLEYCFDASLVTQISSAAMIGQAVANDGETFATTDGKEWFTPAEYEDAVTEAQGGTALMHYGNAMIKAFADDDPNPAPKPVDPVPVDPSPGGDPQQPGALEPERVDFGHAEAKPLSKTGDAATPAANAAAALALGALASAAIATFALRRRRKG</sequence>
<evidence type="ECO:0000256" key="4">
    <source>
        <dbReference type="ARBA" id="ARBA00022729"/>
    </source>
</evidence>
<feature type="domain" description="Gram-positive cocci surface proteins LPxTG" evidence="9">
    <location>
        <begin position="706"/>
        <end position="744"/>
    </location>
</feature>
<keyword evidence="5" id="KW-0572">Peptidoglycan-anchor</keyword>
<gene>
    <name evidence="10" type="ORF">H7313_01905</name>
</gene>
<keyword evidence="7" id="KW-0472">Membrane</keyword>
<dbReference type="InterPro" id="IPR000169">
    <property type="entry name" value="Pept_cys_AS"/>
</dbReference>
<dbReference type="GO" id="GO:0006508">
    <property type="term" value="P:proteolysis"/>
    <property type="evidence" value="ECO:0007669"/>
    <property type="project" value="InterPro"/>
</dbReference>
<dbReference type="GO" id="GO:0008234">
    <property type="term" value="F:cysteine-type peptidase activity"/>
    <property type="evidence" value="ECO:0007669"/>
    <property type="project" value="InterPro"/>
</dbReference>
<evidence type="ECO:0000256" key="2">
    <source>
        <dbReference type="ARBA" id="ARBA00022512"/>
    </source>
</evidence>
<dbReference type="AlphaFoldDB" id="A0A842J8P6"/>
<dbReference type="PROSITE" id="PS00639">
    <property type="entry name" value="THIOL_PROTEASE_HIS"/>
    <property type="match status" value="1"/>
</dbReference>
<evidence type="ECO:0000256" key="3">
    <source>
        <dbReference type="ARBA" id="ARBA00022525"/>
    </source>
</evidence>
<dbReference type="Pfam" id="PF18560">
    <property type="entry name" value="Lectin_like"/>
    <property type="match status" value="1"/>
</dbReference>
<organism evidence="10 11">
    <name type="scientific">Gordonibacter massiliensis</name>
    <name type="common">ex Traore et al. 2017</name>
    <dbReference type="NCBI Taxonomy" id="1841863"/>
    <lineage>
        <taxon>Bacteria</taxon>
        <taxon>Bacillati</taxon>
        <taxon>Actinomycetota</taxon>
        <taxon>Coriobacteriia</taxon>
        <taxon>Eggerthellales</taxon>
        <taxon>Eggerthellaceae</taxon>
        <taxon>Gordonibacter</taxon>
    </lineage>
</organism>
<dbReference type="Pfam" id="PF00112">
    <property type="entry name" value="Peptidase_C1"/>
    <property type="match status" value="2"/>
</dbReference>
<evidence type="ECO:0000313" key="10">
    <source>
        <dbReference type="EMBL" id="MBC2888107.1"/>
    </source>
</evidence>
<dbReference type="PROSITE" id="PS00139">
    <property type="entry name" value="THIOL_PROTEASE_CYS"/>
    <property type="match status" value="1"/>
</dbReference>
<comment type="caution">
    <text evidence="10">The sequence shown here is derived from an EMBL/GenBank/DDBJ whole genome shotgun (WGS) entry which is preliminary data.</text>
</comment>
<dbReference type="InterPro" id="IPR013128">
    <property type="entry name" value="Peptidase_C1A"/>
</dbReference>
<keyword evidence="2" id="KW-0134">Cell wall</keyword>
<dbReference type="SMART" id="SM00645">
    <property type="entry name" value="Pept_C1"/>
    <property type="match status" value="1"/>
</dbReference>
<dbReference type="InterPro" id="IPR038765">
    <property type="entry name" value="Papain-like_cys_pep_sf"/>
</dbReference>
<proteinExistence type="inferred from homology"/>
<evidence type="ECO:0000256" key="6">
    <source>
        <dbReference type="SAM" id="MobiDB-lite"/>
    </source>
</evidence>
<dbReference type="Proteomes" id="UP000587396">
    <property type="component" value="Unassembled WGS sequence"/>
</dbReference>
<feature type="chain" id="PRO_5032566319" description="Gram-positive cocci surface proteins LPxTG domain-containing protein" evidence="8">
    <location>
        <begin position="36"/>
        <end position="744"/>
    </location>
</feature>
<feature type="transmembrane region" description="Helical" evidence="7">
    <location>
        <begin position="716"/>
        <end position="738"/>
    </location>
</feature>
<comment type="similarity">
    <text evidence="1">Belongs to the peptidase C1 family.</text>
</comment>
<evidence type="ECO:0000256" key="5">
    <source>
        <dbReference type="ARBA" id="ARBA00023088"/>
    </source>
</evidence>
<feature type="compositionally biased region" description="Pro residues" evidence="6">
    <location>
        <begin position="666"/>
        <end position="679"/>
    </location>
</feature>
<feature type="region of interest" description="Disordered" evidence="6">
    <location>
        <begin position="660"/>
        <end position="714"/>
    </location>
</feature>
<dbReference type="EMBL" id="JACMSE010000001">
    <property type="protein sequence ID" value="MBC2888107.1"/>
    <property type="molecule type" value="Genomic_DNA"/>
</dbReference>
<keyword evidence="7" id="KW-1133">Transmembrane helix</keyword>
<feature type="compositionally biased region" description="Low complexity" evidence="6">
    <location>
        <begin position="680"/>
        <end position="690"/>
    </location>
</feature>
<dbReference type="InterPro" id="IPR040528">
    <property type="entry name" value="Lectin-like"/>
</dbReference>
<feature type="signal peptide" evidence="8">
    <location>
        <begin position="1"/>
        <end position="35"/>
    </location>
</feature>
<dbReference type="InterPro" id="IPR019931">
    <property type="entry name" value="LPXTG_anchor"/>
</dbReference>
<dbReference type="SUPFAM" id="SSF54001">
    <property type="entry name" value="Cysteine proteinases"/>
    <property type="match status" value="1"/>
</dbReference>
<keyword evidence="11" id="KW-1185">Reference proteome</keyword>
<dbReference type="RefSeq" id="WP_185904091.1">
    <property type="nucleotide sequence ID" value="NZ_JACMSE010000001.1"/>
</dbReference>
<name>A0A842J8P6_9ACTN</name>
<reference evidence="10 11" key="1">
    <citation type="submission" date="2020-08" db="EMBL/GenBank/DDBJ databases">
        <authorList>
            <person name="Liu C."/>
            <person name="Sun Q."/>
        </authorList>
    </citation>
    <scope>NUCLEOTIDE SEQUENCE [LARGE SCALE GENOMIC DNA]</scope>
    <source>
        <strain evidence="10 11">N22</strain>
    </source>
</reference>
<feature type="compositionally biased region" description="Basic and acidic residues" evidence="6">
    <location>
        <begin position="692"/>
        <end position="705"/>
    </location>
</feature>
<dbReference type="InterPro" id="IPR000668">
    <property type="entry name" value="Peptidase_C1A_C"/>
</dbReference>
<accession>A0A842J8P6</accession>
<evidence type="ECO:0000256" key="7">
    <source>
        <dbReference type="SAM" id="Phobius"/>
    </source>
</evidence>
<dbReference type="CDD" id="cd02619">
    <property type="entry name" value="Peptidase_C1"/>
    <property type="match status" value="1"/>
</dbReference>
<dbReference type="PROSITE" id="PS50847">
    <property type="entry name" value="GRAM_POS_ANCHORING"/>
    <property type="match status" value="1"/>
</dbReference>
<evidence type="ECO:0000313" key="11">
    <source>
        <dbReference type="Proteomes" id="UP000587396"/>
    </source>
</evidence>